<dbReference type="Gene3D" id="1.10.10.10">
    <property type="entry name" value="Winged helix-like DNA-binding domain superfamily/Winged helix DNA-binding domain"/>
    <property type="match status" value="1"/>
</dbReference>
<accession>A0A1V9EBX6</accession>
<proteinExistence type="predicted"/>
<organism evidence="2 3">
    <name type="scientific">Niastella yeongjuensis</name>
    <dbReference type="NCBI Taxonomy" id="354355"/>
    <lineage>
        <taxon>Bacteria</taxon>
        <taxon>Pseudomonadati</taxon>
        <taxon>Bacteroidota</taxon>
        <taxon>Chitinophagia</taxon>
        <taxon>Chitinophagales</taxon>
        <taxon>Chitinophagaceae</taxon>
        <taxon>Niastella</taxon>
    </lineage>
</organism>
<dbReference type="InterPro" id="IPR041657">
    <property type="entry name" value="HTH_17"/>
</dbReference>
<name>A0A1V9EBX6_9BACT</name>
<comment type="caution">
    <text evidence="2">The sequence shown here is derived from an EMBL/GenBank/DDBJ whole genome shotgun (WGS) entry which is preliminary data.</text>
</comment>
<dbReference type="InterPro" id="IPR036388">
    <property type="entry name" value="WH-like_DNA-bd_sf"/>
</dbReference>
<dbReference type="RefSeq" id="WP_081203060.1">
    <property type="nucleotide sequence ID" value="NZ_FOCZ01000029.1"/>
</dbReference>
<dbReference type="AlphaFoldDB" id="A0A1V9EBX6"/>
<feature type="domain" description="Helix-turn-helix" evidence="1">
    <location>
        <begin position="44"/>
        <end position="92"/>
    </location>
</feature>
<evidence type="ECO:0000259" key="1">
    <source>
        <dbReference type="Pfam" id="PF12728"/>
    </source>
</evidence>
<dbReference type="InterPro" id="IPR009061">
    <property type="entry name" value="DNA-bd_dom_put_sf"/>
</dbReference>
<protein>
    <recommendedName>
        <fullName evidence="1">Helix-turn-helix domain-containing protein</fullName>
    </recommendedName>
</protein>
<dbReference type="Proteomes" id="UP000192610">
    <property type="component" value="Unassembled WGS sequence"/>
</dbReference>
<keyword evidence="3" id="KW-1185">Reference proteome</keyword>
<gene>
    <name evidence="2" type="ORF">A4H97_33790</name>
</gene>
<dbReference type="SUPFAM" id="SSF46955">
    <property type="entry name" value="Putative DNA-binding domain"/>
    <property type="match status" value="1"/>
</dbReference>
<dbReference type="STRING" id="354355.SAMN05660816_06942"/>
<dbReference type="OrthoDB" id="1097811at2"/>
<sequence>MDTLFIPNENDFRRWIREAVKECLENAPIKTAHPANKPEEEPLITRKEVAYMFRISLVTLHEWMKQGLPFHKQGGRVYFLRSEVMDYLKQKRGNPFIDPETNRVAEK</sequence>
<evidence type="ECO:0000313" key="3">
    <source>
        <dbReference type="Proteomes" id="UP000192610"/>
    </source>
</evidence>
<evidence type="ECO:0000313" key="2">
    <source>
        <dbReference type="EMBL" id="OQP43623.1"/>
    </source>
</evidence>
<reference evidence="3" key="1">
    <citation type="submission" date="2016-04" db="EMBL/GenBank/DDBJ databases">
        <authorList>
            <person name="Chen L."/>
            <person name="Zhuang W."/>
            <person name="Wang G."/>
        </authorList>
    </citation>
    <scope>NUCLEOTIDE SEQUENCE [LARGE SCALE GENOMIC DNA]</scope>
    <source>
        <strain evidence="3">17621</strain>
    </source>
</reference>
<dbReference type="Pfam" id="PF12728">
    <property type="entry name" value="HTH_17"/>
    <property type="match status" value="1"/>
</dbReference>
<dbReference type="EMBL" id="LVXG01000040">
    <property type="protein sequence ID" value="OQP43623.1"/>
    <property type="molecule type" value="Genomic_DNA"/>
</dbReference>